<evidence type="ECO:0000256" key="5">
    <source>
        <dbReference type="ARBA" id="ARBA00023002"/>
    </source>
</evidence>
<reference evidence="10 11" key="1">
    <citation type="journal article" date="2010" name="Cell Res.">
        <title>Complete genome sequence of the rifamycin SV-producing Amycolatopsis mediterranei U32 revealed its genetic characteristics in phylogeny and metabolism.</title>
        <authorList>
            <person name="Zhao W."/>
            <person name="Zhong Y."/>
            <person name="Yuan H."/>
            <person name="Wang J."/>
            <person name="Zheng H."/>
            <person name="Wang Y."/>
            <person name="Cen X."/>
            <person name="Xu F."/>
            <person name="Bai J."/>
            <person name="Han X."/>
            <person name="Lu G."/>
            <person name="Zhu Y."/>
            <person name="Shao Z."/>
            <person name="Yan H."/>
            <person name="Li C."/>
            <person name="Peng N."/>
            <person name="Zhang Z."/>
            <person name="Zhang Y."/>
            <person name="Lin W."/>
            <person name="Fan Y."/>
            <person name="Qin Z."/>
            <person name="Hu Y."/>
            <person name="Zhu B."/>
            <person name="Wang S."/>
            <person name="Ding X."/>
            <person name="Zhao G.P."/>
        </authorList>
    </citation>
    <scope>NUCLEOTIDE SEQUENCE [LARGE SCALE GENOMIC DNA]</scope>
    <source>
        <strain evidence="11">U-32</strain>
    </source>
</reference>
<feature type="domain" description="Acyl-CoA oxidase/dehydrogenase middle" evidence="8">
    <location>
        <begin position="130"/>
        <end position="208"/>
    </location>
</feature>
<dbReference type="InterPro" id="IPR036250">
    <property type="entry name" value="AcylCo_DH-like_C"/>
</dbReference>
<dbReference type="SUPFAM" id="SSF47203">
    <property type="entry name" value="Acyl-CoA dehydrogenase C-terminal domain-like"/>
    <property type="match status" value="1"/>
</dbReference>
<dbReference type="EMBL" id="CP002000">
    <property type="protein sequence ID" value="ADJ45655.1"/>
    <property type="molecule type" value="Genomic_DNA"/>
</dbReference>
<dbReference type="Pfam" id="PF00441">
    <property type="entry name" value="Acyl-CoA_dh_1"/>
    <property type="match status" value="1"/>
</dbReference>
<dbReference type="KEGG" id="amd:AMED_3876"/>
<comment type="similarity">
    <text evidence="2 6">Belongs to the acyl-CoA dehydrogenase family.</text>
</comment>
<organism evidence="10 11">
    <name type="scientific">Amycolatopsis mediterranei (strain U-32)</name>
    <dbReference type="NCBI Taxonomy" id="749927"/>
    <lineage>
        <taxon>Bacteria</taxon>
        <taxon>Bacillati</taxon>
        <taxon>Actinomycetota</taxon>
        <taxon>Actinomycetes</taxon>
        <taxon>Pseudonocardiales</taxon>
        <taxon>Pseudonocardiaceae</taxon>
        <taxon>Amycolatopsis</taxon>
    </lineage>
</organism>
<dbReference type="PATRIC" id="fig|749927.5.peg.4006"/>
<dbReference type="PANTHER" id="PTHR43884:SF20">
    <property type="entry name" value="ACYL-COA DEHYDROGENASE FADE28"/>
    <property type="match status" value="1"/>
</dbReference>
<dbReference type="PANTHER" id="PTHR43884">
    <property type="entry name" value="ACYL-COA DEHYDROGENASE"/>
    <property type="match status" value="1"/>
</dbReference>
<dbReference type="eggNOG" id="COG1960">
    <property type="taxonomic scope" value="Bacteria"/>
</dbReference>
<dbReference type="InterPro" id="IPR037069">
    <property type="entry name" value="AcylCoA_DH/ox_N_sf"/>
</dbReference>
<dbReference type="InterPro" id="IPR046373">
    <property type="entry name" value="Acyl-CoA_Oxase/DH_mid-dom_sf"/>
</dbReference>
<dbReference type="Gene3D" id="2.40.110.10">
    <property type="entry name" value="Butyryl-CoA Dehydrogenase, subunit A, domain 2"/>
    <property type="match status" value="1"/>
</dbReference>
<dbReference type="SUPFAM" id="SSF56645">
    <property type="entry name" value="Acyl-CoA dehydrogenase NM domain-like"/>
    <property type="match status" value="1"/>
</dbReference>
<evidence type="ECO:0000259" key="7">
    <source>
        <dbReference type="Pfam" id="PF00441"/>
    </source>
</evidence>
<keyword evidence="5 6" id="KW-0560">Oxidoreductase</keyword>
<keyword evidence="4 6" id="KW-0274">FAD</keyword>
<dbReference type="InterPro" id="IPR006091">
    <property type="entry name" value="Acyl-CoA_Oxase/DH_mid-dom"/>
</dbReference>
<dbReference type="Proteomes" id="UP000000328">
    <property type="component" value="Chromosome"/>
</dbReference>
<dbReference type="GO" id="GO:0003995">
    <property type="term" value="F:acyl-CoA dehydrogenase activity"/>
    <property type="evidence" value="ECO:0007669"/>
    <property type="project" value="TreeGrafter"/>
</dbReference>
<dbReference type="OrthoDB" id="8677713at2"/>
<feature type="domain" description="Acyl-CoA dehydrogenase/oxidase N-terminal" evidence="9">
    <location>
        <begin position="13"/>
        <end position="124"/>
    </location>
</feature>
<evidence type="ECO:0000256" key="2">
    <source>
        <dbReference type="ARBA" id="ARBA00009347"/>
    </source>
</evidence>
<dbReference type="Gene3D" id="1.20.140.10">
    <property type="entry name" value="Butyryl-CoA Dehydrogenase, subunit A, domain 3"/>
    <property type="match status" value="1"/>
</dbReference>
<dbReference type="RefSeq" id="WP_013225727.1">
    <property type="nucleotide sequence ID" value="NC_014318.1"/>
</dbReference>
<evidence type="ECO:0000259" key="9">
    <source>
        <dbReference type="Pfam" id="PF02771"/>
    </source>
</evidence>
<dbReference type="Gene3D" id="1.10.540.10">
    <property type="entry name" value="Acyl-CoA dehydrogenase/oxidase, N-terminal domain"/>
    <property type="match status" value="1"/>
</dbReference>
<evidence type="ECO:0000313" key="10">
    <source>
        <dbReference type="EMBL" id="ADJ45655.1"/>
    </source>
</evidence>
<feature type="domain" description="Acyl-CoA dehydrogenase/oxidase C-terminal" evidence="7">
    <location>
        <begin position="228"/>
        <end position="373"/>
    </location>
</feature>
<evidence type="ECO:0000313" key="11">
    <source>
        <dbReference type="Proteomes" id="UP000000328"/>
    </source>
</evidence>
<evidence type="ECO:0000256" key="4">
    <source>
        <dbReference type="ARBA" id="ARBA00022827"/>
    </source>
</evidence>
<evidence type="ECO:0000259" key="8">
    <source>
        <dbReference type="Pfam" id="PF02770"/>
    </source>
</evidence>
<dbReference type="HOGENOM" id="CLU_018204_5_1_11"/>
<dbReference type="GO" id="GO:0050660">
    <property type="term" value="F:flavin adenine dinucleotide binding"/>
    <property type="evidence" value="ECO:0007669"/>
    <property type="project" value="InterPro"/>
</dbReference>
<comment type="cofactor">
    <cofactor evidence="1 6">
        <name>FAD</name>
        <dbReference type="ChEBI" id="CHEBI:57692"/>
    </cofactor>
</comment>
<evidence type="ECO:0000256" key="3">
    <source>
        <dbReference type="ARBA" id="ARBA00022630"/>
    </source>
</evidence>
<dbReference type="Pfam" id="PF02771">
    <property type="entry name" value="Acyl-CoA_dh_N"/>
    <property type="match status" value="1"/>
</dbReference>
<dbReference type="InterPro" id="IPR013786">
    <property type="entry name" value="AcylCoA_DH/ox_N"/>
</dbReference>
<protein>
    <submittedName>
        <fullName evidence="10">Acyl-CoA dehydrogenase</fullName>
    </submittedName>
</protein>
<evidence type="ECO:0000256" key="6">
    <source>
        <dbReference type="RuleBase" id="RU362125"/>
    </source>
</evidence>
<keyword evidence="3 6" id="KW-0285">Flavoprotein</keyword>
<sequence>MTQTVVTPVSSQEDLDELRAAVRDFLEAKSGEDAVRAQMEREPRFDPEVWAQLTGELRLAALAVPEEYGGDGFGLVELGVVLEEMGRSLLCAPFFSSAVLAAQALLAAGDPDACARYLPGIAAGTTRATLAVTEADGSWDPHRIATRAEVASPGGWALTGHKCFVLDGTTADLLLVVARTEAGLSLFAVERTAPGVRAESLRTLDATRAQARVMLDAAPATLVGADGAGERLLETVLDVASVCLAAEQAGGARRVLETSAEYARTRHQFGRPIGSFQAVKHKCADILVQVELAEATAREAARLHTADPAGFRAAAAAAHACCSRAYVFAAMENIQVHGGIGFTWEHPAHLHFRRAKSAQLLFGGPAAYHERLLAALGV</sequence>
<dbReference type="Pfam" id="PF02770">
    <property type="entry name" value="Acyl-CoA_dh_M"/>
    <property type="match status" value="1"/>
</dbReference>
<gene>
    <name evidence="10" type="primary">acd</name>
    <name evidence="10" type="ordered locus">AMED_3876</name>
</gene>
<evidence type="ECO:0000256" key="1">
    <source>
        <dbReference type="ARBA" id="ARBA00001974"/>
    </source>
</evidence>
<dbReference type="AlphaFoldDB" id="A0A0H3D3U0"/>
<accession>A0A0H3D3U0</accession>
<name>A0A0H3D3U0_AMYMU</name>
<proteinExistence type="inferred from homology"/>
<dbReference type="CDD" id="cd00567">
    <property type="entry name" value="ACAD"/>
    <property type="match status" value="1"/>
</dbReference>
<dbReference type="InterPro" id="IPR009075">
    <property type="entry name" value="AcylCo_DH/oxidase_C"/>
</dbReference>
<dbReference type="InterPro" id="IPR009100">
    <property type="entry name" value="AcylCoA_DH/oxidase_NM_dom_sf"/>
</dbReference>
<dbReference type="GeneID" id="92871617"/>